<sequence>ALSSSRAAFSTTAPLDLYSPTEEHQALREMLRSFVAQKVEPQALEFNRAEKFNVDLFRELGELGLLGITVPEKYGGSGMDALAAVIAHEELSSSDPAFCLSFLAHSMLFANNLARNGNDAQCAKYVGLFPVVDWSIGDLACLYLPAASSGEAICGMAMSEPAVGTDVLSMKTTAVKRGDEYILNGTKMWITNGAINDTDLGDTFLVYARTGNSGNAREDFSSFIVEKGFEGFSLGQRIKDKCGMRASMTAELVFENCRIGKEGSAVLCMMRNLEIERVTLAAMSLGIARRSIEVMNAYAKQVADRAIQTLGGYGYVGEYNVERLWRDSKLLEIGGGTNESHHKNMSRDLLRVDRL</sequence>
<evidence type="ECO:0000256" key="2">
    <source>
        <dbReference type="ARBA" id="ARBA00009347"/>
    </source>
</evidence>
<evidence type="ECO:0000256" key="3">
    <source>
        <dbReference type="ARBA" id="ARBA00022630"/>
    </source>
</evidence>
<dbReference type="SUPFAM" id="SSF47203">
    <property type="entry name" value="Acyl-CoA dehydrogenase C-terminal domain-like"/>
    <property type="match status" value="1"/>
</dbReference>
<dbReference type="Gene3D" id="1.10.540.10">
    <property type="entry name" value="Acyl-CoA dehydrogenase/oxidase, N-terminal domain"/>
    <property type="match status" value="2"/>
</dbReference>
<dbReference type="InterPro" id="IPR009100">
    <property type="entry name" value="AcylCoA_DH/oxidase_NM_dom_sf"/>
</dbReference>
<dbReference type="InterPro" id="IPR009075">
    <property type="entry name" value="AcylCo_DH/oxidase_C"/>
</dbReference>
<dbReference type="InterPro" id="IPR006091">
    <property type="entry name" value="Acyl-CoA_Oxase/DH_mid-dom"/>
</dbReference>
<evidence type="ECO:0008006" key="12">
    <source>
        <dbReference type="Google" id="ProtNLM"/>
    </source>
</evidence>
<accession>A0A9X8DUL8</accession>
<dbReference type="InterPro" id="IPR013786">
    <property type="entry name" value="AcylCoA_DH/ox_N"/>
</dbReference>
<proteinExistence type="inferred from homology"/>
<dbReference type="InterPro" id="IPR046373">
    <property type="entry name" value="Acyl-CoA_Oxase/DH_mid-dom_sf"/>
</dbReference>
<reference evidence="10 11" key="1">
    <citation type="journal article" date="2018" name="J. Invertebr. Pathol.">
        <title>New genotyping method for the causative agent of crayfish plague (Aphanomyces astaci) based on whole genome data.</title>
        <authorList>
            <person name="Minardi D."/>
            <person name="Studholme D.J."/>
            <person name="van der Giezen M."/>
            <person name="Pretto T."/>
            <person name="Oidtmann B."/>
        </authorList>
    </citation>
    <scope>NUCLEOTIDE SEQUENCE [LARGE SCALE GENOMIC DNA]</scope>
    <source>
        <strain evidence="10 11">KB13</strain>
    </source>
</reference>
<dbReference type="FunFam" id="1.10.540.10:FF:000002">
    <property type="entry name" value="Acyl-CoA dehydrogenase FadE19"/>
    <property type="match status" value="1"/>
</dbReference>
<feature type="domain" description="Acyl-CoA dehydrogenase/oxidase C-terminal" evidence="7">
    <location>
        <begin position="299"/>
        <end position="349"/>
    </location>
</feature>
<feature type="non-terminal residue" evidence="10">
    <location>
        <position position="1"/>
    </location>
</feature>
<dbReference type="PROSITE" id="PS00073">
    <property type="entry name" value="ACYL_COA_DH_2"/>
    <property type="match status" value="1"/>
</dbReference>
<feature type="domain" description="Acyl-CoA oxidase/dehydrogenase middle" evidence="8">
    <location>
        <begin position="155"/>
        <end position="257"/>
    </location>
</feature>
<dbReference type="GO" id="GO:0050660">
    <property type="term" value="F:flavin adenine dinucleotide binding"/>
    <property type="evidence" value="ECO:0007669"/>
    <property type="project" value="InterPro"/>
</dbReference>
<protein>
    <recommendedName>
        <fullName evidence="12">Isovaleryl-CoA dehydrogenase</fullName>
    </recommendedName>
</protein>
<gene>
    <name evidence="10" type="ORF">DYB28_007659</name>
</gene>
<keyword evidence="3 6" id="KW-0285">Flavoprotein</keyword>
<evidence type="ECO:0000313" key="11">
    <source>
        <dbReference type="Proteomes" id="UP000275652"/>
    </source>
</evidence>
<comment type="cofactor">
    <cofactor evidence="1 6">
        <name>FAD</name>
        <dbReference type="ChEBI" id="CHEBI:57692"/>
    </cofactor>
</comment>
<evidence type="ECO:0000256" key="6">
    <source>
        <dbReference type="RuleBase" id="RU362125"/>
    </source>
</evidence>
<dbReference type="PANTHER" id="PTHR43884">
    <property type="entry name" value="ACYL-COA DEHYDROGENASE"/>
    <property type="match status" value="1"/>
</dbReference>
<dbReference type="AlphaFoldDB" id="A0A9X8DUL8"/>
<evidence type="ECO:0000259" key="8">
    <source>
        <dbReference type="Pfam" id="PF02770"/>
    </source>
</evidence>
<dbReference type="InterPro" id="IPR037069">
    <property type="entry name" value="AcylCoA_DH/ox_N_sf"/>
</dbReference>
<dbReference type="EMBL" id="QUTI01029549">
    <property type="protein sequence ID" value="RLO04079.1"/>
    <property type="molecule type" value="Genomic_DNA"/>
</dbReference>
<evidence type="ECO:0000256" key="4">
    <source>
        <dbReference type="ARBA" id="ARBA00022827"/>
    </source>
</evidence>
<dbReference type="InterPro" id="IPR006089">
    <property type="entry name" value="Acyl-CoA_DH_CS"/>
</dbReference>
<feature type="domain" description="Acyl-CoA dehydrogenase/oxidase N-terminal" evidence="9">
    <location>
        <begin position="21"/>
        <end position="126"/>
    </location>
</feature>
<evidence type="ECO:0000256" key="5">
    <source>
        <dbReference type="ARBA" id="ARBA00023002"/>
    </source>
</evidence>
<comment type="similarity">
    <text evidence="2 6">Belongs to the acyl-CoA dehydrogenase family.</text>
</comment>
<dbReference type="Pfam" id="PF02770">
    <property type="entry name" value="Acyl-CoA_dh_M"/>
    <property type="match status" value="1"/>
</dbReference>
<evidence type="ECO:0000259" key="7">
    <source>
        <dbReference type="Pfam" id="PF00441"/>
    </source>
</evidence>
<comment type="caution">
    <text evidence="10">The sequence shown here is derived from an EMBL/GenBank/DDBJ whole genome shotgun (WGS) entry which is preliminary data.</text>
</comment>
<evidence type="ECO:0000313" key="10">
    <source>
        <dbReference type="EMBL" id="RLO04079.1"/>
    </source>
</evidence>
<dbReference type="Gene3D" id="1.20.140.10">
    <property type="entry name" value="Butyryl-CoA Dehydrogenase, subunit A, domain 3"/>
    <property type="match status" value="2"/>
</dbReference>
<dbReference type="GO" id="GO:0006552">
    <property type="term" value="P:L-leucine catabolic process"/>
    <property type="evidence" value="ECO:0007669"/>
    <property type="project" value="TreeGrafter"/>
</dbReference>
<dbReference type="Pfam" id="PF02771">
    <property type="entry name" value="Acyl-CoA_dh_N"/>
    <property type="match status" value="1"/>
</dbReference>
<dbReference type="Pfam" id="PF00441">
    <property type="entry name" value="Acyl-CoA_dh_1"/>
    <property type="match status" value="1"/>
</dbReference>
<name>A0A9X8DUL8_APHAT</name>
<dbReference type="FunFam" id="2.40.110.10:FF:000027">
    <property type="entry name" value="Isovaleryl-CoA dehydrogenase"/>
    <property type="match status" value="1"/>
</dbReference>
<organism evidence="10 11">
    <name type="scientific">Aphanomyces astaci</name>
    <name type="common">Crayfish plague agent</name>
    <dbReference type="NCBI Taxonomy" id="112090"/>
    <lineage>
        <taxon>Eukaryota</taxon>
        <taxon>Sar</taxon>
        <taxon>Stramenopiles</taxon>
        <taxon>Oomycota</taxon>
        <taxon>Saprolegniomycetes</taxon>
        <taxon>Saprolegniales</taxon>
        <taxon>Verrucalvaceae</taxon>
        <taxon>Aphanomyces</taxon>
    </lineage>
</organism>
<evidence type="ECO:0000259" key="9">
    <source>
        <dbReference type="Pfam" id="PF02771"/>
    </source>
</evidence>
<keyword evidence="4 6" id="KW-0274">FAD</keyword>
<dbReference type="GO" id="GO:0008470">
    <property type="term" value="F:3-methylbutanoyl-CoA dehydrogenase activity"/>
    <property type="evidence" value="ECO:0007669"/>
    <property type="project" value="TreeGrafter"/>
</dbReference>
<keyword evidence="5 6" id="KW-0560">Oxidoreductase</keyword>
<dbReference type="InterPro" id="IPR036250">
    <property type="entry name" value="AcylCo_DH-like_C"/>
</dbReference>
<dbReference type="SUPFAM" id="SSF56645">
    <property type="entry name" value="Acyl-CoA dehydrogenase NM domain-like"/>
    <property type="match status" value="1"/>
</dbReference>
<dbReference type="Gene3D" id="2.40.110.10">
    <property type="entry name" value="Butyryl-CoA Dehydrogenase, subunit A, domain 2"/>
    <property type="match status" value="1"/>
</dbReference>
<dbReference type="Proteomes" id="UP000275652">
    <property type="component" value="Unassembled WGS sequence"/>
</dbReference>
<evidence type="ECO:0000256" key="1">
    <source>
        <dbReference type="ARBA" id="ARBA00001974"/>
    </source>
</evidence>
<dbReference type="PANTHER" id="PTHR43884:SF12">
    <property type="entry name" value="ISOVALERYL-COA DEHYDROGENASE, MITOCHONDRIAL-RELATED"/>
    <property type="match status" value="1"/>
</dbReference>